<dbReference type="EMBL" id="JAARPT010000003">
    <property type="protein sequence ID" value="MBC1401188.1"/>
    <property type="molecule type" value="Genomic_DNA"/>
</dbReference>
<sequence length="354" mass="40327">MAKINEVTRESWILNTFPEWGTWLNEEIEETVVEQGTFSMWWLGCTGIWLKTHENTNLLVDLWCGTGKQTRKNQWMKDGHQMQRMSGCKKLQPNLRTMPFVIDPFAIKDLDALVVTHFHSDHIDINTAAAVMQNCAEDVPFIGPQACVDIWTGWGVPKERCIVVHPGDVVKVKDVEIVVLEAFDRTALVTVPEDVTLAGKMPMDMDEVAVNYLFNTSGGSLYHAGDSHYSNQFAKHGNDHKIDVALGAYGENPRGITDKVTSVDMLRMAESLNAEVVIPVHYDIWANFQADPKEITMLWEAKKHRLDYQFKPFIWQVGGKFTFPLDKDKLEYHYPRGFDDVFAVDADMPFPSFL</sequence>
<evidence type="ECO:0000313" key="6">
    <source>
        <dbReference type="Proteomes" id="UP000029844"/>
    </source>
</evidence>
<dbReference type="GeneID" id="58718699"/>
<reference evidence="7 8" key="2">
    <citation type="submission" date="2020-03" db="EMBL/GenBank/DDBJ databases">
        <title>Soil Listeria distribution.</title>
        <authorList>
            <person name="Liao J."/>
            <person name="Wiedmann M."/>
        </authorList>
    </citation>
    <scope>NUCLEOTIDE SEQUENCE [LARGE SCALE GENOMIC DNA]</scope>
    <source>
        <strain evidence="5 8">FSL L7-1299</strain>
        <strain evidence="4 7">FSL L7-1658</strain>
    </source>
</reference>
<evidence type="ECO:0000259" key="2">
    <source>
        <dbReference type="Pfam" id="PF12706"/>
    </source>
</evidence>
<gene>
    <name evidence="4" type="primary">ulaG</name>
    <name evidence="3" type="ORF">EP57_15280</name>
    <name evidence="4" type="ORF">HB836_06210</name>
    <name evidence="5" type="ORF">HB904_08380</name>
</gene>
<dbReference type="RefSeq" id="WP_036087984.1">
    <property type="nucleotide sequence ID" value="NZ_CBCSHQ010000003.1"/>
</dbReference>
<dbReference type="PANTHER" id="PTHR43546:SF9">
    <property type="entry name" value="L-ASCORBATE-6-PHOSPHATE LACTONASE ULAG-RELATED"/>
    <property type="match status" value="1"/>
</dbReference>
<dbReference type="InterPro" id="IPR048021">
    <property type="entry name" value="UlaG-like_MBL-fold"/>
</dbReference>
<dbReference type="InterPro" id="IPR036866">
    <property type="entry name" value="RibonucZ/Hydroxyglut_hydro"/>
</dbReference>
<dbReference type="GO" id="GO:0030145">
    <property type="term" value="F:manganese ion binding"/>
    <property type="evidence" value="ECO:0007669"/>
    <property type="project" value="InterPro"/>
</dbReference>
<keyword evidence="1 4" id="KW-0378">Hydrolase</keyword>
<feature type="domain" description="Metallo-beta-lactamase" evidence="2">
    <location>
        <begin position="99"/>
        <end position="282"/>
    </location>
</feature>
<dbReference type="STRING" id="1552123.EP57_15280"/>
<evidence type="ECO:0000313" key="7">
    <source>
        <dbReference type="Proteomes" id="UP000544413"/>
    </source>
</evidence>
<dbReference type="Gene3D" id="3.60.15.10">
    <property type="entry name" value="Ribonuclease Z/Hydroxyacylglutathione hydrolase-like"/>
    <property type="match status" value="1"/>
</dbReference>
<evidence type="ECO:0000313" key="4">
    <source>
        <dbReference type="EMBL" id="MBC1401188.1"/>
    </source>
</evidence>
<dbReference type="Proteomes" id="UP000029844">
    <property type="component" value="Unassembled WGS sequence"/>
</dbReference>
<dbReference type="PANTHER" id="PTHR43546">
    <property type="entry name" value="UPF0173 METAL-DEPENDENT HYDROLASE MJ1163-RELATED"/>
    <property type="match status" value="1"/>
</dbReference>
<accession>A0A099W1N2</accession>
<dbReference type="InterPro" id="IPR001279">
    <property type="entry name" value="Metallo-B-lactamas"/>
</dbReference>
<proteinExistence type="predicted"/>
<dbReference type="SUPFAM" id="SSF56281">
    <property type="entry name" value="Metallo-hydrolase/oxidoreductase"/>
    <property type="match status" value="1"/>
</dbReference>
<dbReference type="eggNOG" id="COG2220">
    <property type="taxonomic scope" value="Bacteria"/>
</dbReference>
<organism evidence="3 6">
    <name type="scientific">Listeria booriae</name>
    <dbReference type="NCBI Taxonomy" id="1552123"/>
    <lineage>
        <taxon>Bacteria</taxon>
        <taxon>Bacillati</taxon>
        <taxon>Bacillota</taxon>
        <taxon>Bacilli</taxon>
        <taxon>Bacillales</taxon>
        <taxon>Listeriaceae</taxon>
        <taxon>Listeria</taxon>
    </lineage>
</organism>
<dbReference type="CDD" id="cd16284">
    <property type="entry name" value="UlaG-like_MBL-fold"/>
    <property type="match status" value="1"/>
</dbReference>
<dbReference type="AlphaFoldDB" id="A0A099W1N2"/>
<dbReference type="GO" id="GO:0035460">
    <property type="term" value="F:L-ascorbate 6-phosphate lactonase activity"/>
    <property type="evidence" value="ECO:0007669"/>
    <property type="project" value="InterPro"/>
</dbReference>
<dbReference type="Proteomes" id="UP000574104">
    <property type="component" value="Unassembled WGS sequence"/>
</dbReference>
<reference evidence="3 6" key="1">
    <citation type="submission" date="2014-05" db="EMBL/GenBank/DDBJ databases">
        <title>Novel Listeriaceae from food processing environments.</title>
        <authorList>
            <person name="den Bakker H.C."/>
        </authorList>
    </citation>
    <scope>NUCLEOTIDE SEQUENCE [LARGE SCALE GENOMIC DNA]</scope>
    <source>
        <strain evidence="3 6">FSL A5-0281</strain>
    </source>
</reference>
<keyword evidence="6" id="KW-1185">Reference proteome</keyword>
<evidence type="ECO:0000256" key="1">
    <source>
        <dbReference type="ARBA" id="ARBA00022801"/>
    </source>
</evidence>
<dbReference type="InterPro" id="IPR050114">
    <property type="entry name" value="UPF0173_UPF0282_UlaG_hydrolase"/>
</dbReference>
<dbReference type="OrthoDB" id="9800061at2"/>
<dbReference type="EC" id="3.1.1.-" evidence="4"/>
<dbReference type="Pfam" id="PF12706">
    <property type="entry name" value="Lactamase_B_2"/>
    <property type="match status" value="1"/>
</dbReference>
<dbReference type="Proteomes" id="UP000544413">
    <property type="component" value="Unassembled WGS sequence"/>
</dbReference>
<dbReference type="GO" id="GO:0019854">
    <property type="term" value="P:L-ascorbic acid catabolic process"/>
    <property type="evidence" value="ECO:0007669"/>
    <property type="project" value="InterPro"/>
</dbReference>
<dbReference type="EMBL" id="JNFA01000030">
    <property type="protein sequence ID" value="KGL37920.1"/>
    <property type="molecule type" value="Genomic_DNA"/>
</dbReference>
<name>A0A099W1N2_9LIST</name>
<dbReference type="EMBL" id="JAARSH010000005">
    <property type="protein sequence ID" value="MBC1616201.1"/>
    <property type="molecule type" value="Genomic_DNA"/>
</dbReference>
<protein>
    <submittedName>
        <fullName evidence="3 4">Ascorbate 6-phosphate lactonase</fullName>
        <ecNumber evidence="4">3.1.1.-</ecNumber>
    </submittedName>
</protein>
<evidence type="ECO:0000313" key="5">
    <source>
        <dbReference type="EMBL" id="MBC1616201.1"/>
    </source>
</evidence>
<comment type="caution">
    <text evidence="3">The sequence shown here is derived from an EMBL/GenBank/DDBJ whole genome shotgun (WGS) entry which is preliminary data.</text>
</comment>
<evidence type="ECO:0000313" key="8">
    <source>
        <dbReference type="Proteomes" id="UP000574104"/>
    </source>
</evidence>
<dbReference type="NCBIfam" id="NF008688">
    <property type="entry name" value="PRK11709.1"/>
    <property type="match status" value="1"/>
</dbReference>
<evidence type="ECO:0000313" key="3">
    <source>
        <dbReference type="EMBL" id="KGL37920.1"/>
    </source>
</evidence>